<proteinExistence type="predicted"/>
<comment type="caution">
    <text evidence="1">The sequence shown here is derived from an EMBL/GenBank/DDBJ whole genome shotgun (WGS) entry which is preliminary data.</text>
</comment>
<dbReference type="Proteomes" id="UP001497535">
    <property type="component" value="Unassembled WGS sequence"/>
</dbReference>
<reference evidence="1" key="1">
    <citation type="submission" date="2023-11" db="EMBL/GenBank/DDBJ databases">
        <authorList>
            <person name="Poullet M."/>
        </authorList>
    </citation>
    <scope>NUCLEOTIDE SEQUENCE</scope>
    <source>
        <strain evidence="1">E1834</strain>
    </source>
</reference>
<dbReference type="EMBL" id="CAVMJV010000093">
    <property type="protein sequence ID" value="CAK5092128.1"/>
    <property type="molecule type" value="Genomic_DNA"/>
</dbReference>
<protein>
    <submittedName>
        <fullName evidence="1">Uncharacterized protein</fullName>
    </submittedName>
</protein>
<evidence type="ECO:0000313" key="2">
    <source>
        <dbReference type="Proteomes" id="UP001497535"/>
    </source>
</evidence>
<gene>
    <name evidence="1" type="ORF">MENTE1834_LOCUS40018</name>
</gene>
<sequence length="99" mass="11802">MFKTGNISYYYSYFHVLNVYPHFLSFYHFHGIVVINIIKFSPQLFSTFHFFYFCPFFLISSPPLFQTLPFCLCLSSPNIFFVAQFLIFSRGFTAFVLRD</sequence>
<name>A0ACB1ALV6_MELEN</name>
<accession>A0ACB1ALV6</accession>
<organism evidence="1 2">
    <name type="scientific">Meloidogyne enterolobii</name>
    <name type="common">Root-knot nematode worm</name>
    <name type="synonym">Meloidogyne mayaguensis</name>
    <dbReference type="NCBI Taxonomy" id="390850"/>
    <lineage>
        <taxon>Eukaryota</taxon>
        <taxon>Metazoa</taxon>
        <taxon>Ecdysozoa</taxon>
        <taxon>Nematoda</taxon>
        <taxon>Chromadorea</taxon>
        <taxon>Rhabditida</taxon>
        <taxon>Tylenchina</taxon>
        <taxon>Tylenchomorpha</taxon>
        <taxon>Tylenchoidea</taxon>
        <taxon>Meloidogynidae</taxon>
        <taxon>Meloidogyninae</taxon>
        <taxon>Meloidogyne</taxon>
    </lineage>
</organism>
<keyword evidence="2" id="KW-1185">Reference proteome</keyword>
<evidence type="ECO:0000313" key="1">
    <source>
        <dbReference type="EMBL" id="CAK5092128.1"/>
    </source>
</evidence>